<dbReference type="EMBL" id="HE577327">
    <property type="protein sequence ID" value="CCC97256.1"/>
    <property type="molecule type" value="Genomic_DNA"/>
</dbReference>
<keyword evidence="1" id="KW-0472">Membrane</keyword>
<reference evidence="2 3" key="1">
    <citation type="journal article" date="2011" name="PLoS Genet.">
        <title>Azospirillum genomes reveal transition of bacteria from aquatic to terrestrial environments.</title>
        <authorList>
            <person name="Wisniewski-Dye F."/>
            <person name="Borziak K."/>
            <person name="Khalsa-Moyers G."/>
            <person name="Alexandre G."/>
            <person name="Sukharnikov L.O."/>
            <person name="Wuichet K."/>
            <person name="Hurst G.B."/>
            <person name="McDonald W.H."/>
            <person name="Robertson J.S."/>
            <person name="Barbe V."/>
            <person name="Calteau A."/>
            <person name="Rouy Z."/>
            <person name="Mangenot S."/>
            <person name="Prigent-Combaret C."/>
            <person name="Normand P."/>
            <person name="Boyer M."/>
            <person name="Siguier P."/>
            <person name="Dessaux Y."/>
            <person name="Elmerich C."/>
            <person name="Condemine G."/>
            <person name="Krishnen G."/>
            <person name="Kennedy I."/>
            <person name="Paterson A.H."/>
            <person name="Gonzalez V."/>
            <person name="Mavingui P."/>
            <person name="Zhulin I.B."/>
        </authorList>
    </citation>
    <scope>NUCLEOTIDE SEQUENCE [LARGE SCALE GENOMIC DNA]</scope>
    <source>
        <strain evidence="2 3">Sp245</strain>
    </source>
</reference>
<dbReference type="AlphaFoldDB" id="A0A9P1JPN6"/>
<dbReference type="Proteomes" id="UP000007319">
    <property type="component" value="Chromosome"/>
</dbReference>
<feature type="transmembrane region" description="Helical" evidence="1">
    <location>
        <begin position="486"/>
        <end position="508"/>
    </location>
</feature>
<protein>
    <submittedName>
        <fullName evidence="2">Uncharacterized protein</fullName>
    </submittedName>
</protein>
<proteinExistence type="predicted"/>
<accession>A0A9P1JPN6</accession>
<name>A0A9P1JPN6_9PROT</name>
<evidence type="ECO:0000313" key="3">
    <source>
        <dbReference type="Proteomes" id="UP000007319"/>
    </source>
</evidence>
<sequence length="513" mass="55947">MRTAGPRRSPRREPDPLTVAPMMGLGMMGLGRTVSALILSGALLCSAPSRADEAPWLPVSQVMSELARNPEFVEALYRRLGRNPKAGGILGPDEIKRLREMILGKDFEGLDRFPGLTVQGMGRSVRLAGATLGRSSDDDLPPEPATVEQAAKEKIETAVEEGLGIPAAGTPPAPDAYLRPLGFGLEAGDRVDPALAERYADGLRLAELLNRLSLNAPDGGERYRVVLDGQTDGRTDGQTSDTPRALVEALARSGHDVEVRDSRYFANFGDLIYHGRDVLTPFWIDTRLPVPGTDRNLLVPVSHSQHELIVRGPVVNADLSFYFGIDGQAVFRPSVTRDQAWVMGRVAHRYRGEEAMEVIRLAGVIVRAYDAIKRRHPELPFGGYYALGVCNDVNAMIELRMRGETTLFPLTLDPQFFTDTGEVGRLAESLPLDSGWRAAADPRRILGSLPVDDLAALPLPSLKEDLEKVRAAWEGGRLQRPGVGDIALVGAVMAGLLAAGLWSVRLWLVRRRR</sequence>
<organism evidence="2 3">
    <name type="scientific">Azospirillum baldaniorum</name>
    <dbReference type="NCBI Taxonomy" id="1064539"/>
    <lineage>
        <taxon>Bacteria</taxon>
        <taxon>Pseudomonadati</taxon>
        <taxon>Pseudomonadota</taxon>
        <taxon>Alphaproteobacteria</taxon>
        <taxon>Rhodospirillales</taxon>
        <taxon>Azospirillaceae</taxon>
        <taxon>Azospirillum</taxon>
    </lineage>
</organism>
<evidence type="ECO:0000256" key="1">
    <source>
        <dbReference type="SAM" id="Phobius"/>
    </source>
</evidence>
<keyword evidence="1" id="KW-0812">Transmembrane</keyword>
<gene>
    <name evidence="2" type="ORF">AZOBR_40425</name>
</gene>
<keyword evidence="1" id="KW-1133">Transmembrane helix</keyword>
<keyword evidence="3" id="KW-1185">Reference proteome</keyword>
<dbReference type="KEGG" id="abs:AZOBR_40425"/>
<evidence type="ECO:0000313" key="2">
    <source>
        <dbReference type="EMBL" id="CCC97256.1"/>
    </source>
</evidence>